<dbReference type="InterPro" id="IPR036514">
    <property type="entry name" value="SGNH_hydro_sf"/>
</dbReference>
<feature type="chain" id="PRO_5045795768" evidence="1">
    <location>
        <begin position="28"/>
        <end position="294"/>
    </location>
</feature>
<name>A0ABS4PPV5_9PSEU</name>
<feature type="signal peptide" evidence="1">
    <location>
        <begin position="1"/>
        <end position="27"/>
    </location>
</feature>
<dbReference type="RefSeq" id="WP_209664873.1">
    <property type="nucleotide sequence ID" value="NZ_JAGGMS010000001.1"/>
</dbReference>
<proteinExistence type="predicted"/>
<accession>A0ABS4PPV5</accession>
<comment type="caution">
    <text evidence="3">The sequence shown here is derived from an EMBL/GenBank/DDBJ whole genome shotgun (WGS) entry which is preliminary data.</text>
</comment>
<sequence>MNWRRSTGLAVAAVAAATALTATPAGATHAFQHYVALGDSYTAGPLIPWQRGDPPGCRRSSANYPAVLAKQLGVRSYVDKSCSGADSTHLTQPQRLPFGGSHPPQADVLRAETDFVTVGLGGNDYNLFSRIMETCPQLREVNPVGSPCQEHFTVDGIDTLKATVGQIEGNLRLAFQTVRSKAPRATVLAIGYPRIAPETGYCPSVLPFADGDYAWVNDVEEALNAAIATAAGATGVSYVDTYGPSLGHDACAGDAAWVNGNRRFAKAAPYHPFAAGMQGIAGVVQAHLRGKVIT</sequence>
<dbReference type="Pfam" id="PF13472">
    <property type="entry name" value="Lipase_GDSL_2"/>
    <property type="match status" value="1"/>
</dbReference>
<evidence type="ECO:0000313" key="3">
    <source>
        <dbReference type="EMBL" id="MBP2181456.1"/>
    </source>
</evidence>
<dbReference type="Proteomes" id="UP000741013">
    <property type="component" value="Unassembled WGS sequence"/>
</dbReference>
<dbReference type="Gene3D" id="3.40.50.1110">
    <property type="entry name" value="SGNH hydrolase"/>
    <property type="match status" value="1"/>
</dbReference>
<feature type="domain" description="SGNH hydrolase-type esterase" evidence="2">
    <location>
        <begin position="36"/>
        <end position="278"/>
    </location>
</feature>
<dbReference type="InterPro" id="IPR037460">
    <property type="entry name" value="SEST-like"/>
</dbReference>
<keyword evidence="4" id="KW-1185">Reference proteome</keyword>
<dbReference type="PANTHER" id="PTHR37981">
    <property type="entry name" value="LIPASE 2"/>
    <property type="match status" value="1"/>
</dbReference>
<gene>
    <name evidence="3" type="ORF">JOM49_002982</name>
</gene>
<dbReference type="EMBL" id="JAGGMS010000001">
    <property type="protein sequence ID" value="MBP2181456.1"/>
    <property type="molecule type" value="Genomic_DNA"/>
</dbReference>
<keyword evidence="1" id="KW-0732">Signal</keyword>
<evidence type="ECO:0000259" key="2">
    <source>
        <dbReference type="Pfam" id="PF13472"/>
    </source>
</evidence>
<dbReference type="PANTHER" id="PTHR37981:SF1">
    <property type="entry name" value="SGNH HYDROLASE-TYPE ESTERASE DOMAIN-CONTAINING PROTEIN"/>
    <property type="match status" value="1"/>
</dbReference>
<dbReference type="InterPro" id="IPR013830">
    <property type="entry name" value="SGNH_hydro"/>
</dbReference>
<organism evidence="3 4">
    <name type="scientific">Amycolatopsis magusensis</name>
    <dbReference type="NCBI Taxonomy" id="882444"/>
    <lineage>
        <taxon>Bacteria</taxon>
        <taxon>Bacillati</taxon>
        <taxon>Actinomycetota</taxon>
        <taxon>Actinomycetes</taxon>
        <taxon>Pseudonocardiales</taxon>
        <taxon>Pseudonocardiaceae</taxon>
        <taxon>Amycolatopsis</taxon>
    </lineage>
</organism>
<evidence type="ECO:0000256" key="1">
    <source>
        <dbReference type="SAM" id="SignalP"/>
    </source>
</evidence>
<evidence type="ECO:0000313" key="4">
    <source>
        <dbReference type="Proteomes" id="UP000741013"/>
    </source>
</evidence>
<dbReference type="CDD" id="cd01823">
    <property type="entry name" value="SEST_like"/>
    <property type="match status" value="1"/>
</dbReference>
<protein>
    <submittedName>
        <fullName evidence="3">Lysophospholipase L1-like esterase</fullName>
    </submittedName>
</protein>
<reference evidence="3 4" key="1">
    <citation type="submission" date="2021-03" db="EMBL/GenBank/DDBJ databases">
        <title>Sequencing the genomes of 1000 actinobacteria strains.</title>
        <authorList>
            <person name="Klenk H.-P."/>
        </authorList>
    </citation>
    <scope>NUCLEOTIDE SEQUENCE [LARGE SCALE GENOMIC DNA]</scope>
    <source>
        <strain evidence="3 4">DSM 45510</strain>
    </source>
</reference>
<dbReference type="SUPFAM" id="SSF52266">
    <property type="entry name" value="SGNH hydrolase"/>
    <property type="match status" value="1"/>
</dbReference>